<feature type="domain" description="UbiC transcription regulator-associated" evidence="2">
    <location>
        <begin position="4"/>
        <end position="95"/>
    </location>
</feature>
<name>H6RME9_BLASD</name>
<sequence>MPPALGRVWMPAAIGEPLTTVGFTDTSVYDQLQATGIVVTGGDETVRAVVPSHAEHAALGLTPSSAAFSVRRIATSQSQGVAIECRHTLIRGDLFCLTNPMTVPVGRDRDESGPTPPLALAPTVG</sequence>
<gene>
    <name evidence="3" type="ordered locus">BLASA_1661</name>
</gene>
<keyword evidence="4" id="KW-1185">Reference proteome</keyword>
<dbReference type="SUPFAM" id="SSF64288">
    <property type="entry name" value="Chorismate lyase-like"/>
    <property type="match status" value="1"/>
</dbReference>
<protein>
    <submittedName>
        <fullName evidence="3">Transcriptional regulator, GntR family</fullName>
    </submittedName>
</protein>
<feature type="region of interest" description="Disordered" evidence="1">
    <location>
        <begin position="105"/>
        <end position="125"/>
    </location>
</feature>
<dbReference type="STRING" id="1146883.BLASA_1661"/>
<dbReference type="KEGG" id="bsd:BLASA_1661"/>
<dbReference type="InterPro" id="IPR028978">
    <property type="entry name" value="Chorismate_lyase_/UTRA_dom_sf"/>
</dbReference>
<evidence type="ECO:0000259" key="2">
    <source>
        <dbReference type="Pfam" id="PF07702"/>
    </source>
</evidence>
<dbReference type="HOGENOM" id="CLU_1988320_0_0_11"/>
<dbReference type="GO" id="GO:0006355">
    <property type="term" value="P:regulation of DNA-templated transcription"/>
    <property type="evidence" value="ECO:0007669"/>
    <property type="project" value="InterPro"/>
</dbReference>
<dbReference type="Gene3D" id="3.40.1410.10">
    <property type="entry name" value="Chorismate lyase-like"/>
    <property type="match status" value="1"/>
</dbReference>
<dbReference type="EMBL" id="FO117623">
    <property type="protein sequence ID" value="CCG02585.1"/>
    <property type="molecule type" value="Genomic_DNA"/>
</dbReference>
<dbReference type="InterPro" id="IPR011663">
    <property type="entry name" value="UTRA"/>
</dbReference>
<dbReference type="Proteomes" id="UP000007517">
    <property type="component" value="Chromosome"/>
</dbReference>
<evidence type="ECO:0000313" key="4">
    <source>
        <dbReference type="Proteomes" id="UP000007517"/>
    </source>
</evidence>
<evidence type="ECO:0000256" key="1">
    <source>
        <dbReference type="SAM" id="MobiDB-lite"/>
    </source>
</evidence>
<dbReference type="eggNOG" id="COG2188">
    <property type="taxonomic scope" value="Bacteria"/>
</dbReference>
<reference evidence="3 4" key="1">
    <citation type="journal article" date="2012" name="J. Bacteriol.">
        <title>Genome Sequence of Blastococcus saxobsidens DD2, a Stone-Inhabiting Bacterium.</title>
        <authorList>
            <person name="Chouaia B."/>
            <person name="Crotti E."/>
            <person name="Brusetti L."/>
            <person name="Daffonchio D."/>
            <person name="Essoussi I."/>
            <person name="Nouioui I."/>
            <person name="Sbissi I."/>
            <person name="Ghodhbane-Gtari F."/>
            <person name="Gtari M."/>
            <person name="Vacherie B."/>
            <person name="Barbe V."/>
            <person name="Medigue C."/>
            <person name="Gury J."/>
            <person name="Pujic P."/>
            <person name="Normand P."/>
        </authorList>
    </citation>
    <scope>NUCLEOTIDE SEQUENCE [LARGE SCALE GENOMIC DNA]</scope>
    <source>
        <strain evidence="3 4">DD2</strain>
    </source>
</reference>
<accession>H6RME9</accession>
<reference evidence="4" key="2">
    <citation type="submission" date="2012-02" db="EMBL/GenBank/DDBJ databases">
        <title>Complete genome sequence of Blastococcus saxobsidens strain DD2.</title>
        <authorList>
            <person name="Genoscope."/>
        </authorList>
    </citation>
    <scope>NUCLEOTIDE SEQUENCE [LARGE SCALE GENOMIC DNA]</scope>
    <source>
        <strain evidence="4">DD2</strain>
    </source>
</reference>
<dbReference type="Pfam" id="PF07702">
    <property type="entry name" value="UTRA"/>
    <property type="match status" value="1"/>
</dbReference>
<evidence type="ECO:0000313" key="3">
    <source>
        <dbReference type="EMBL" id="CCG02585.1"/>
    </source>
</evidence>
<dbReference type="AlphaFoldDB" id="H6RME9"/>
<proteinExistence type="predicted"/>
<organism evidence="3 4">
    <name type="scientific">Blastococcus saxobsidens (strain DD2)</name>
    <dbReference type="NCBI Taxonomy" id="1146883"/>
    <lineage>
        <taxon>Bacteria</taxon>
        <taxon>Bacillati</taxon>
        <taxon>Actinomycetota</taxon>
        <taxon>Actinomycetes</taxon>
        <taxon>Geodermatophilales</taxon>
        <taxon>Geodermatophilaceae</taxon>
        <taxon>Blastococcus</taxon>
    </lineage>
</organism>
<dbReference type="GO" id="GO:0003677">
    <property type="term" value="F:DNA binding"/>
    <property type="evidence" value="ECO:0007669"/>
    <property type="project" value="InterPro"/>
</dbReference>